<dbReference type="Gene3D" id="3.10.620.30">
    <property type="match status" value="1"/>
</dbReference>
<organism evidence="2">
    <name type="scientific">Candidatus Heimdallarchaeum aukensis</name>
    <dbReference type="NCBI Taxonomy" id="2876573"/>
    <lineage>
        <taxon>Archaea</taxon>
        <taxon>Promethearchaeati</taxon>
        <taxon>Candidatus Heimdallarchaeota</taxon>
        <taxon>Candidatus Heimdallarchaeia (ex Rinke et al. 2021) (nom. nud.)</taxon>
        <taxon>Candidatus Heimdallarchaeales</taxon>
        <taxon>Candidatus Heimdallarchaeaceae</taxon>
        <taxon>Candidatus Heimdallarchaeum</taxon>
    </lineage>
</organism>
<feature type="domain" description="Transglutaminase-like" evidence="1">
    <location>
        <begin position="283"/>
        <end position="344"/>
    </location>
</feature>
<dbReference type="Pfam" id="PF01841">
    <property type="entry name" value="Transglut_core"/>
    <property type="match status" value="1"/>
</dbReference>
<dbReference type="SUPFAM" id="SSF54001">
    <property type="entry name" value="Cysteine proteinases"/>
    <property type="match status" value="1"/>
</dbReference>
<gene>
    <name evidence="2" type="ORF">K9W45_05630</name>
</gene>
<accession>A0A9Y1BPD9</accession>
<dbReference type="SMART" id="SM00460">
    <property type="entry name" value="TGc"/>
    <property type="match status" value="1"/>
</dbReference>
<dbReference type="InterPro" id="IPR002931">
    <property type="entry name" value="Transglutaminase-like"/>
</dbReference>
<dbReference type="Proteomes" id="UP001201020">
    <property type="component" value="Chromosome"/>
</dbReference>
<name>A0A9Y1BPD9_9ARCH</name>
<dbReference type="PANTHER" id="PTHR33490">
    <property type="entry name" value="BLR5614 PROTEIN-RELATED"/>
    <property type="match status" value="1"/>
</dbReference>
<sequence>MNTFGLIINYLRKGRLFSVSPNTVLLPNDILLLSIRSNIQHLYFQEWLKDEQLVVNIISPIGTIVDSLDIDLKYTGLEEFYSFEISNNLYSGVYILSIQGKNTEIKRKITIKTNRKLVNHYILTYGAKITNTSEENLTGFIADIVIPPNIGQFQEVQKIKFNINPVEKKCDIDGNCWARFHFPIVYPNEDIILEYKALVTTKIIGYDVTRIKTIRELEEVNYEFFERYTRNEPFIESDDILIKKVTRSLKSENPIDKAINILNYIQKNINYQHELGDFGAKYAIRAKRGDCTEFASLFVGMCRAAKIPARLATSLIKEDGLRWEKHSYAEFFAKGIWWQIDPTLNTDKQYLTRNPENIVLLRGNSLAKTHIKEIRYFHSDLKRKKVNVQIYWKVEEVKTFSQNNEKRGHVWDNQNNSNTRLNTQRKDIVQDANKSFISINVPTLPEVSTGSIYKVPVRLINNSTSEVSGTLVVSINRGGIFISQLYQRTIKAKSNTGIVVDIPAQSYFGPAMIEFSFQDNTGFVFCKSEKKIQFQ</sequence>
<evidence type="ECO:0000259" key="1">
    <source>
        <dbReference type="SMART" id="SM00460"/>
    </source>
</evidence>
<evidence type="ECO:0000313" key="2">
    <source>
        <dbReference type="EMBL" id="UJG41944.1"/>
    </source>
</evidence>
<dbReference type="AlphaFoldDB" id="A0A9Y1BPD9"/>
<proteinExistence type="predicted"/>
<dbReference type="PANTHER" id="PTHR33490:SF3">
    <property type="entry name" value="CONSERVED INTEGRAL MEMBRANE PROTEIN"/>
    <property type="match status" value="1"/>
</dbReference>
<protein>
    <submittedName>
        <fullName evidence="2">Transglutaminase-like domain-containing protein</fullName>
    </submittedName>
</protein>
<dbReference type="EMBL" id="CP084166">
    <property type="protein sequence ID" value="UJG41944.1"/>
    <property type="molecule type" value="Genomic_DNA"/>
</dbReference>
<dbReference type="InterPro" id="IPR038765">
    <property type="entry name" value="Papain-like_cys_pep_sf"/>
</dbReference>
<reference evidence="2" key="1">
    <citation type="journal article" date="2022" name="Nat. Microbiol.">
        <title>Unique mobile elements and scalable gene flow at the prokaryote-eukaryote boundary revealed by circularized Asgard archaea genomes.</title>
        <authorList>
            <person name="Wu F."/>
            <person name="Speth D.R."/>
            <person name="Philosof A."/>
            <person name="Cremiere A."/>
            <person name="Narayanan A."/>
            <person name="Barco R.A."/>
            <person name="Connon S.A."/>
            <person name="Amend J.P."/>
            <person name="Antoshechkin I.A."/>
            <person name="Orphan V.J."/>
        </authorList>
    </citation>
    <scope>NUCLEOTIDE SEQUENCE</scope>
    <source>
        <strain evidence="2">PM71</strain>
    </source>
</reference>